<accession>A0A4S2A8U8</accession>
<evidence type="ECO:0000313" key="1">
    <source>
        <dbReference type="EMBL" id="TGX96870.1"/>
    </source>
</evidence>
<dbReference type="EMBL" id="SRZA01000102">
    <property type="protein sequence ID" value="TGX96870.1"/>
    <property type="molecule type" value="Genomic_DNA"/>
</dbReference>
<organism evidence="1 2">
    <name type="scientific">Bacteroides acidifaciens</name>
    <dbReference type="NCBI Taxonomy" id="85831"/>
    <lineage>
        <taxon>Bacteria</taxon>
        <taxon>Pseudomonadati</taxon>
        <taxon>Bacteroidota</taxon>
        <taxon>Bacteroidia</taxon>
        <taxon>Bacteroidales</taxon>
        <taxon>Bacteroidaceae</taxon>
        <taxon>Bacteroides</taxon>
    </lineage>
</organism>
<dbReference type="RefSeq" id="WP_136015041.1">
    <property type="nucleotide sequence ID" value="NZ_CAJTBC010000058.1"/>
</dbReference>
<dbReference type="Proteomes" id="UP000305751">
    <property type="component" value="Unassembled WGS sequence"/>
</dbReference>
<evidence type="ECO:0000313" key="2">
    <source>
        <dbReference type="Proteomes" id="UP000305751"/>
    </source>
</evidence>
<keyword evidence="2" id="KW-1185">Reference proteome</keyword>
<dbReference type="InterPro" id="IPR025905">
    <property type="entry name" value="NVEALA"/>
</dbReference>
<name>A0A4S2A8U8_9BACE</name>
<evidence type="ECO:0008006" key="3">
    <source>
        <dbReference type="Google" id="ProtNLM"/>
    </source>
</evidence>
<dbReference type="AlphaFoldDB" id="A0A4S2A8U8"/>
<dbReference type="GeneID" id="93049410"/>
<protein>
    <recommendedName>
        <fullName evidence="3">NVEALA protein</fullName>
    </recommendedName>
</protein>
<gene>
    <name evidence="1" type="ORF">E5356_18885</name>
</gene>
<sequence length="80" mass="8666">MKKKIMGLIAVVAIAIVTGYNAYTSQNNAKLSSLALNNIEALADTRESGSECVGCVYTRLQICRTLGDWGACLGEYRSYI</sequence>
<comment type="caution">
    <text evidence="1">The sequence shown here is derived from an EMBL/GenBank/DDBJ whole genome shotgun (WGS) entry which is preliminary data.</text>
</comment>
<dbReference type="Pfam" id="PF14055">
    <property type="entry name" value="NVEALA"/>
    <property type="match status" value="1"/>
</dbReference>
<proteinExistence type="predicted"/>
<reference evidence="1 2" key="1">
    <citation type="submission" date="2019-04" db="EMBL/GenBank/DDBJ databases">
        <title>Microbes associate with the intestines of laboratory mice.</title>
        <authorList>
            <person name="Navarre W."/>
            <person name="Wong E."/>
            <person name="Huang K."/>
            <person name="Tropini C."/>
            <person name="Ng K."/>
            <person name="Yu B."/>
        </authorList>
    </citation>
    <scope>NUCLEOTIDE SEQUENCE [LARGE SCALE GENOMIC DNA]</scope>
    <source>
        <strain evidence="1 2">NM70_E10</strain>
    </source>
</reference>